<evidence type="ECO:0000313" key="2">
    <source>
        <dbReference type="Proteomes" id="UP001595916"/>
    </source>
</evidence>
<evidence type="ECO:0000313" key="1">
    <source>
        <dbReference type="EMBL" id="MFC4803817.1"/>
    </source>
</evidence>
<comment type="caution">
    <text evidence="1">The sequence shown here is derived from an EMBL/GenBank/DDBJ whole genome shotgun (WGS) entry which is preliminary data.</text>
</comment>
<proteinExistence type="predicted"/>
<accession>A0ABV9QHM7</accession>
<protein>
    <submittedName>
        <fullName evidence="1">Uncharacterized protein</fullName>
    </submittedName>
</protein>
<organism evidence="1 2">
    <name type="scientific">Filifactor villosus</name>
    <dbReference type="NCBI Taxonomy" id="29374"/>
    <lineage>
        <taxon>Bacteria</taxon>
        <taxon>Bacillati</taxon>
        <taxon>Bacillota</taxon>
        <taxon>Clostridia</taxon>
        <taxon>Peptostreptococcales</taxon>
        <taxon>Filifactoraceae</taxon>
        <taxon>Filifactor</taxon>
    </lineage>
</organism>
<reference evidence="2" key="1">
    <citation type="journal article" date="2019" name="Int. J. Syst. Evol. Microbiol.">
        <title>The Global Catalogue of Microorganisms (GCM) 10K type strain sequencing project: providing services to taxonomists for standard genome sequencing and annotation.</title>
        <authorList>
            <consortium name="The Broad Institute Genomics Platform"/>
            <consortium name="The Broad Institute Genome Sequencing Center for Infectious Disease"/>
            <person name="Wu L."/>
            <person name="Ma J."/>
        </authorList>
    </citation>
    <scope>NUCLEOTIDE SEQUENCE [LARGE SCALE GENOMIC DNA]</scope>
    <source>
        <strain evidence="2">CCUG 46385</strain>
    </source>
</reference>
<dbReference type="RefSeq" id="WP_379787281.1">
    <property type="nucleotide sequence ID" value="NZ_JBHSHL010000005.1"/>
</dbReference>
<name>A0ABV9QHM7_9FIRM</name>
<sequence length="92" mass="10660">MGLFSDLTNSVKQGIQNMQEYQNEAQAMDVYELCARIKHTNGTKLMAYSHVLRLKLKNELSERELRDLGNDMKSQRNYNACLAIKTALEEYE</sequence>
<dbReference type="EMBL" id="JBHSHL010000005">
    <property type="protein sequence ID" value="MFC4803817.1"/>
    <property type="molecule type" value="Genomic_DNA"/>
</dbReference>
<gene>
    <name evidence="1" type="ORF">ACFO4R_01855</name>
</gene>
<keyword evidence="2" id="KW-1185">Reference proteome</keyword>
<dbReference type="Proteomes" id="UP001595916">
    <property type="component" value="Unassembled WGS sequence"/>
</dbReference>